<evidence type="ECO:0000256" key="4">
    <source>
        <dbReference type="PIRSR" id="PIRSR000303-1"/>
    </source>
</evidence>
<dbReference type="FunFam" id="3.40.30.10:FF:000010">
    <property type="entry name" value="Glutathione peroxidase"/>
    <property type="match status" value="1"/>
</dbReference>
<dbReference type="InterPro" id="IPR013766">
    <property type="entry name" value="Thioredoxin_domain"/>
</dbReference>
<dbReference type="GO" id="GO:0004601">
    <property type="term" value="F:peroxidase activity"/>
    <property type="evidence" value="ECO:0007669"/>
    <property type="project" value="UniProtKB-KW"/>
</dbReference>
<gene>
    <name evidence="7" type="ORF">CEUR00632_LOCUS10070</name>
</gene>
<dbReference type="SUPFAM" id="SSF52833">
    <property type="entry name" value="Thioredoxin-like"/>
    <property type="match status" value="1"/>
</dbReference>
<dbReference type="PROSITE" id="PS51355">
    <property type="entry name" value="GLUTATHIONE_PEROXID_3"/>
    <property type="match status" value="1"/>
</dbReference>
<dbReference type="InterPro" id="IPR000889">
    <property type="entry name" value="Glutathione_peroxidase"/>
</dbReference>
<protein>
    <recommendedName>
        <fullName evidence="5">Glutathione peroxidase</fullName>
    </recommendedName>
</protein>
<reference evidence="7" key="1">
    <citation type="submission" date="2021-01" db="EMBL/GenBank/DDBJ databases">
        <authorList>
            <person name="Corre E."/>
            <person name="Pelletier E."/>
            <person name="Niang G."/>
            <person name="Scheremetjew M."/>
            <person name="Finn R."/>
            <person name="Kale V."/>
            <person name="Holt S."/>
            <person name="Cochrane G."/>
            <person name="Meng A."/>
            <person name="Brown T."/>
            <person name="Cohen L."/>
        </authorList>
    </citation>
    <scope>NUCLEOTIDE SEQUENCE</scope>
    <source>
        <strain evidence="7">CCMP219</strain>
    </source>
</reference>
<dbReference type="PANTHER" id="PTHR11592">
    <property type="entry name" value="GLUTATHIONE PEROXIDASE"/>
    <property type="match status" value="1"/>
</dbReference>
<dbReference type="Pfam" id="PF00255">
    <property type="entry name" value="GSHPx"/>
    <property type="match status" value="1"/>
</dbReference>
<dbReference type="CDD" id="cd00340">
    <property type="entry name" value="GSH_Peroxidase"/>
    <property type="match status" value="1"/>
</dbReference>
<evidence type="ECO:0000256" key="3">
    <source>
        <dbReference type="ARBA" id="ARBA00023002"/>
    </source>
</evidence>
<feature type="active site" evidence="4">
    <location>
        <position position="77"/>
    </location>
</feature>
<comment type="similarity">
    <text evidence="1 5">Belongs to the glutathione peroxidase family.</text>
</comment>
<accession>A0A7R9VAW9</accession>
<proteinExistence type="inferred from homology"/>
<dbReference type="Gene3D" id="3.40.30.10">
    <property type="entry name" value="Glutaredoxin"/>
    <property type="match status" value="1"/>
</dbReference>
<dbReference type="GO" id="GO:0006979">
    <property type="term" value="P:response to oxidative stress"/>
    <property type="evidence" value="ECO:0007669"/>
    <property type="project" value="InterPro"/>
</dbReference>
<dbReference type="PROSITE" id="PS51352">
    <property type="entry name" value="THIOREDOXIN_2"/>
    <property type="match status" value="1"/>
</dbReference>
<evidence type="ECO:0000256" key="1">
    <source>
        <dbReference type="ARBA" id="ARBA00006926"/>
    </source>
</evidence>
<evidence type="ECO:0000256" key="5">
    <source>
        <dbReference type="RuleBase" id="RU000499"/>
    </source>
</evidence>
<feature type="domain" description="Thioredoxin" evidence="6">
    <location>
        <begin position="39"/>
        <end position="199"/>
    </location>
</feature>
<evidence type="ECO:0000313" key="7">
    <source>
        <dbReference type="EMBL" id="CAD8290031.1"/>
    </source>
</evidence>
<organism evidence="7">
    <name type="scientific">Chlamydomonas euryale</name>
    <dbReference type="NCBI Taxonomy" id="1486919"/>
    <lineage>
        <taxon>Eukaryota</taxon>
        <taxon>Viridiplantae</taxon>
        <taxon>Chlorophyta</taxon>
        <taxon>core chlorophytes</taxon>
        <taxon>Chlorophyceae</taxon>
        <taxon>CS clade</taxon>
        <taxon>Chlamydomonadales</taxon>
        <taxon>Chlamydomonadaceae</taxon>
        <taxon>Chlamydomonas</taxon>
    </lineage>
</organism>
<dbReference type="InterPro" id="IPR036249">
    <property type="entry name" value="Thioredoxin-like_sf"/>
</dbReference>
<evidence type="ECO:0000259" key="6">
    <source>
        <dbReference type="PROSITE" id="PS51352"/>
    </source>
</evidence>
<dbReference type="PRINTS" id="PR01011">
    <property type="entry name" value="GLUTPROXDASE"/>
</dbReference>
<dbReference type="AlphaFoldDB" id="A0A7R9VAW9"/>
<dbReference type="EMBL" id="HBEC01021846">
    <property type="protein sequence ID" value="CAD8290031.1"/>
    <property type="molecule type" value="Transcribed_RNA"/>
</dbReference>
<dbReference type="PIRSF" id="PIRSF000303">
    <property type="entry name" value="Glutathion_perox"/>
    <property type="match status" value="1"/>
</dbReference>
<sequence>MQSLASRNVVLRRPAAATRPAAASRARVTAPKALFGSSAPTKESFYDYEVKNIDGKLTKLSTFKGKVVLVVNLASACGFTPQYTELETLYKKYKNQGLVIAGFPCNQFGAQEPGSNAEIKRFAQSTYGATFPLFSKVNVNGADADPVFEFLKSQKGGLLNNDIKWNFSKFLVSKDGKVVGRYPSTTAPQQIEADILKLL</sequence>
<dbReference type="PANTHER" id="PTHR11592:SF78">
    <property type="entry name" value="GLUTATHIONE PEROXIDASE"/>
    <property type="match status" value="1"/>
</dbReference>
<keyword evidence="2 5" id="KW-0575">Peroxidase</keyword>
<evidence type="ECO:0000256" key="2">
    <source>
        <dbReference type="ARBA" id="ARBA00022559"/>
    </source>
</evidence>
<name>A0A7R9VAW9_9CHLO</name>
<keyword evidence="3 5" id="KW-0560">Oxidoreductase</keyword>